<evidence type="ECO:0000313" key="3">
    <source>
        <dbReference type="Proteomes" id="UP001358614"/>
    </source>
</evidence>
<reference evidence="2 3" key="1">
    <citation type="submission" date="2024-01" db="EMBL/GenBank/DDBJ databases">
        <title>Comparative genomics of Cryptococcus and Kwoniella reveals pathogenesis evolution and contrasting modes of karyotype evolution via chromosome fusion or intercentromeric recombination.</title>
        <authorList>
            <person name="Coelho M.A."/>
            <person name="David-Palma M."/>
            <person name="Shea T."/>
            <person name="Bowers K."/>
            <person name="McGinley-Smith S."/>
            <person name="Mohammad A.W."/>
            <person name="Gnirke A."/>
            <person name="Yurkov A.M."/>
            <person name="Nowrousian M."/>
            <person name="Sun S."/>
            <person name="Cuomo C.A."/>
            <person name="Heitman J."/>
        </authorList>
    </citation>
    <scope>NUCLEOTIDE SEQUENCE [LARGE SCALE GENOMIC DNA]</scope>
    <source>
        <strain evidence="2 3">PYCC6329</strain>
    </source>
</reference>
<dbReference type="EMBL" id="CP144089">
    <property type="protein sequence ID" value="WWD05882.1"/>
    <property type="molecule type" value="Genomic_DNA"/>
</dbReference>
<dbReference type="GeneID" id="91102768"/>
<gene>
    <name evidence="2" type="ORF">V865_003966</name>
</gene>
<feature type="compositionally biased region" description="Low complexity" evidence="1">
    <location>
        <begin position="294"/>
        <end position="305"/>
    </location>
</feature>
<keyword evidence="3" id="KW-1185">Reference proteome</keyword>
<feature type="region of interest" description="Disordered" evidence="1">
    <location>
        <begin position="231"/>
        <end position="370"/>
    </location>
</feature>
<feature type="compositionally biased region" description="Basic and acidic residues" evidence="1">
    <location>
        <begin position="249"/>
        <end position="262"/>
    </location>
</feature>
<dbReference type="Proteomes" id="UP001358614">
    <property type="component" value="Chromosome 1"/>
</dbReference>
<protein>
    <submittedName>
        <fullName evidence="2">Uncharacterized protein</fullName>
    </submittedName>
</protein>
<sequence>MGAEAGDQLSVQAWLEKAVKDVSKAPFDLIRIVDQDKDIISPEIPLVEEEEEIGETIVVEKPKAKRAKKNQPFASIGKKVKVHPPMVRQDDYGVDKPKATRGRKKKVVDANEEEIINNLLEGKQVKTNTNNLVVKLKIPKLIQNDMSIKPVAQAERVKEVDSDGDTVGDWSDDEAIDAGDDSPLTSLSSLPSGSPRPPPRLPFPPRPICAPIMNMNTDEYLSSLPGVIRHQTFTPPTATSRDAVLHSSPMREDAARSEDSSHSRSSPENGVDLSHPRKRKRPPPQANIVRPPRHSSFSTSQSSPPGTNDVQDHAPPPILSIDNGGPRNLTGDGSMQSAAPQLLSATSSQSQRMDISPPPLLSSMSTLTPSSTHQLGYWQARSTQGFDQTVYPQQHLPSMSPSSSFLPIDYSSSYNNYPSLYNGSSSDSTYLGNMGLGGPPPYSHSPPSGSGRRSLVLSPNTERQYLRLNNHTSSSVNETRSISPNSITLPLPNIKGKPMNVESNSNYLGVLNTAGEIKEDDNFDNSKNSSRQTGIR</sequence>
<feature type="compositionally biased region" description="Basic and acidic residues" evidence="1">
    <location>
        <begin position="88"/>
        <end position="98"/>
    </location>
</feature>
<proteinExistence type="predicted"/>
<name>A0AAX4KHC1_9TREE</name>
<feature type="compositionally biased region" description="Pro residues" evidence="1">
    <location>
        <begin position="194"/>
        <end position="208"/>
    </location>
</feature>
<feature type="compositionally biased region" description="Polar residues" evidence="1">
    <location>
        <begin position="331"/>
        <end position="353"/>
    </location>
</feature>
<evidence type="ECO:0000256" key="1">
    <source>
        <dbReference type="SAM" id="MobiDB-lite"/>
    </source>
</evidence>
<feature type="compositionally biased region" description="Acidic residues" evidence="1">
    <location>
        <begin position="162"/>
        <end position="180"/>
    </location>
</feature>
<feature type="region of interest" description="Disordered" evidence="1">
    <location>
        <begin position="68"/>
        <end position="106"/>
    </location>
</feature>
<dbReference type="AlphaFoldDB" id="A0AAX4KHC1"/>
<evidence type="ECO:0000313" key="2">
    <source>
        <dbReference type="EMBL" id="WWD05882.1"/>
    </source>
</evidence>
<feature type="region of interest" description="Disordered" evidence="1">
    <location>
        <begin position="431"/>
        <end position="455"/>
    </location>
</feature>
<feature type="compositionally biased region" description="Low complexity" evidence="1">
    <location>
        <begin position="182"/>
        <end position="193"/>
    </location>
</feature>
<organism evidence="2 3">
    <name type="scientific">Kwoniella europaea PYCC6329</name>
    <dbReference type="NCBI Taxonomy" id="1423913"/>
    <lineage>
        <taxon>Eukaryota</taxon>
        <taxon>Fungi</taxon>
        <taxon>Dikarya</taxon>
        <taxon>Basidiomycota</taxon>
        <taxon>Agaricomycotina</taxon>
        <taxon>Tremellomycetes</taxon>
        <taxon>Tremellales</taxon>
        <taxon>Cryptococcaceae</taxon>
        <taxon>Kwoniella</taxon>
    </lineage>
</organism>
<feature type="compositionally biased region" description="Low complexity" evidence="1">
    <location>
        <begin position="445"/>
        <end position="455"/>
    </location>
</feature>
<feature type="region of interest" description="Disordered" evidence="1">
    <location>
        <begin position="155"/>
        <end position="212"/>
    </location>
</feature>
<accession>A0AAX4KHC1</accession>
<dbReference type="KEGG" id="ker:91102768"/>
<feature type="compositionally biased region" description="Low complexity" evidence="1">
    <location>
        <begin position="361"/>
        <end position="370"/>
    </location>
</feature>
<dbReference type="RefSeq" id="XP_066083849.1">
    <property type="nucleotide sequence ID" value="XM_066227752.1"/>
</dbReference>
<feature type="compositionally biased region" description="Polar residues" evidence="1">
    <location>
        <begin position="231"/>
        <end position="240"/>
    </location>
</feature>